<reference evidence="10 11" key="1">
    <citation type="submission" date="2019-01" db="EMBL/GenBank/DDBJ databases">
        <title>Sequencing the genomes of 1000 actinobacteria strains.</title>
        <authorList>
            <person name="Klenk H.-P."/>
        </authorList>
    </citation>
    <scope>NUCLEOTIDE SEQUENCE [LARGE SCALE GENOMIC DNA]</scope>
    <source>
        <strain evidence="10 11">DSM 43925</strain>
    </source>
</reference>
<dbReference type="Proteomes" id="UP000284824">
    <property type="component" value="Unassembled WGS sequence"/>
</dbReference>
<comment type="subcellular location">
    <subcellularLocation>
        <location evidence="1">Cell membrane</location>
        <topology evidence="1">Multi-pass membrane protein</topology>
    </subcellularLocation>
</comment>
<dbReference type="PANTHER" id="PTHR24221">
    <property type="entry name" value="ATP-BINDING CASSETTE SUB-FAMILY B"/>
    <property type="match status" value="1"/>
</dbReference>
<evidence type="ECO:0000259" key="9">
    <source>
        <dbReference type="PROSITE" id="PS50929"/>
    </source>
</evidence>
<feature type="domain" description="ABC transmembrane type-1" evidence="9">
    <location>
        <begin position="20"/>
        <end position="302"/>
    </location>
</feature>
<dbReference type="Gene3D" id="1.20.1560.10">
    <property type="entry name" value="ABC transporter type 1, transmembrane domain"/>
    <property type="match status" value="1"/>
</dbReference>
<gene>
    <name evidence="10" type="ORF">EDD27_9269</name>
</gene>
<dbReference type="PROSITE" id="PS00211">
    <property type="entry name" value="ABC_TRANSPORTER_1"/>
    <property type="match status" value="1"/>
</dbReference>
<keyword evidence="6 7" id="KW-0472">Membrane</keyword>
<feature type="transmembrane region" description="Helical" evidence="7">
    <location>
        <begin position="158"/>
        <end position="176"/>
    </location>
</feature>
<dbReference type="InterPro" id="IPR011527">
    <property type="entry name" value="ABC1_TM_dom"/>
</dbReference>
<evidence type="ECO:0000313" key="10">
    <source>
        <dbReference type="EMBL" id="RVX46392.1"/>
    </source>
</evidence>
<dbReference type="GO" id="GO:0140359">
    <property type="term" value="F:ABC-type transporter activity"/>
    <property type="evidence" value="ECO:0007669"/>
    <property type="project" value="InterPro"/>
</dbReference>
<dbReference type="InterPro" id="IPR017871">
    <property type="entry name" value="ABC_transporter-like_CS"/>
</dbReference>
<dbReference type="InterPro" id="IPR027417">
    <property type="entry name" value="P-loop_NTPase"/>
</dbReference>
<dbReference type="InterPro" id="IPR039421">
    <property type="entry name" value="Type_1_exporter"/>
</dbReference>
<dbReference type="GO" id="GO:0016887">
    <property type="term" value="F:ATP hydrolysis activity"/>
    <property type="evidence" value="ECO:0007669"/>
    <property type="project" value="InterPro"/>
</dbReference>
<evidence type="ECO:0000256" key="6">
    <source>
        <dbReference type="ARBA" id="ARBA00023136"/>
    </source>
</evidence>
<keyword evidence="3" id="KW-0547">Nucleotide-binding</keyword>
<dbReference type="Gene3D" id="3.40.50.300">
    <property type="entry name" value="P-loop containing nucleotide triphosphate hydrolases"/>
    <property type="match status" value="1"/>
</dbReference>
<evidence type="ECO:0000313" key="11">
    <source>
        <dbReference type="Proteomes" id="UP000284824"/>
    </source>
</evidence>
<evidence type="ECO:0000256" key="7">
    <source>
        <dbReference type="SAM" id="Phobius"/>
    </source>
</evidence>
<dbReference type="SUPFAM" id="SSF90123">
    <property type="entry name" value="ABC transporter transmembrane region"/>
    <property type="match status" value="1"/>
</dbReference>
<dbReference type="PROSITE" id="PS50893">
    <property type="entry name" value="ABC_TRANSPORTER_2"/>
    <property type="match status" value="1"/>
</dbReference>
<keyword evidence="11" id="KW-1185">Reference proteome</keyword>
<dbReference type="PANTHER" id="PTHR24221:SF646">
    <property type="entry name" value="HAEMOLYSIN SECRETION ATP-BINDING PROTEIN"/>
    <property type="match status" value="1"/>
</dbReference>
<keyword evidence="4 10" id="KW-0067">ATP-binding</keyword>
<keyword evidence="2 7" id="KW-0812">Transmembrane</keyword>
<sequence>MKVLRRTLRLTWQASPWITLLVAALVAFQSVAVALLAQSQRWLVDAAGLGTVGGLLAAAALGAVAYTASTAGRTVLHSLALELVLRVDILVNDEILGLVAGLPGVEHLEHPEHLDRIFLLRRGSRTLAQLAFGLSATVAGVISIALSVWLLVAVDPRLALLAPLALLPLWINSRTLRGLRDAEKEAARHGRLEEMLHRMCTDAGTAKELRVSGAHAAIDEEAAKAWDRYATLISRARVRASSWNALGWICFSAGYLLVLALTADLAARGLATLGDAVLVLVLGARLRGQIQEVVEQIGRVIHTGQVTEHYTWLHDYAAAHGPKGDKQPVSGGITFENVTFAYPGSKAPVLRDVSFHLRRGSVVALVGVNGAGKTTLVKLLTGMYEPASGTIKVDGQDLAATDLAAWRQRTTAAFQDFVKFQLPVRHAVGIGSLPRMDHVEEAIHAAGADFVERLPNGVDTQLGSLFDGVDLSQGQWQRLALARALMRDKPEVLILDEPTAALDPAAEHDLYERFTTTTGTVGEGITVLVSHRFSTVRMADHIIVVADGTIAEQGSHEELMARNGPYAQLFRIQAAAYSGDNC</sequence>
<dbReference type="InterPro" id="IPR036640">
    <property type="entry name" value="ABC1_TM_sf"/>
</dbReference>
<evidence type="ECO:0000259" key="8">
    <source>
        <dbReference type="PROSITE" id="PS50893"/>
    </source>
</evidence>
<evidence type="ECO:0000256" key="3">
    <source>
        <dbReference type="ARBA" id="ARBA00022741"/>
    </source>
</evidence>
<evidence type="ECO:0000256" key="1">
    <source>
        <dbReference type="ARBA" id="ARBA00004651"/>
    </source>
</evidence>
<dbReference type="Pfam" id="PF00005">
    <property type="entry name" value="ABC_tran"/>
    <property type="match status" value="1"/>
</dbReference>
<dbReference type="GO" id="GO:0005886">
    <property type="term" value="C:plasma membrane"/>
    <property type="evidence" value="ECO:0007669"/>
    <property type="project" value="UniProtKB-SubCell"/>
</dbReference>
<dbReference type="EMBL" id="SAUN01000001">
    <property type="protein sequence ID" value="RVX46392.1"/>
    <property type="molecule type" value="Genomic_DNA"/>
</dbReference>
<feature type="transmembrane region" description="Helical" evidence="7">
    <location>
        <begin position="46"/>
        <end position="68"/>
    </location>
</feature>
<dbReference type="InterPro" id="IPR003593">
    <property type="entry name" value="AAA+_ATPase"/>
</dbReference>
<dbReference type="SUPFAM" id="SSF52540">
    <property type="entry name" value="P-loop containing nucleoside triphosphate hydrolases"/>
    <property type="match status" value="1"/>
</dbReference>
<feature type="transmembrane region" description="Helical" evidence="7">
    <location>
        <begin position="245"/>
        <end position="263"/>
    </location>
</feature>
<dbReference type="PROSITE" id="PS50929">
    <property type="entry name" value="ABC_TM1F"/>
    <property type="match status" value="1"/>
</dbReference>
<protein>
    <submittedName>
        <fullName evidence="10">ATP-binding cassette subfamily B protein</fullName>
    </submittedName>
</protein>
<evidence type="ECO:0000256" key="2">
    <source>
        <dbReference type="ARBA" id="ARBA00022692"/>
    </source>
</evidence>
<dbReference type="AlphaFoldDB" id="A0A438MKX9"/>
<accession>A0A438MKX9</accession>
<dbReference type="OrthoDB" id="9806127at2"/>
<keyword evidence="5 7" id="KW-1133">Transmembrane helix</keyword>
<proteinExistence type="predicted"/>
<dbReference type="GO" id="GO:0005524">
    <property type="term" value="F:ATP binding"/>
    <property type="evidence" value="ECO:0007669"/>
    <property type="project" value="UniProtKB-KW"/>
</dbReference>
<evidence type="ECO:0000256" key="5">
    <source>
        <dbReference type="ARBA" id="ARBA00022989"/>
    </source>
</evidence>
<comment type="caution">
    <text evidence="10">The sequence shown here is derived from an EMBL/GenBank/DDBJ whole genome shotgun (WGS) entry which is preliminary data.</text>
</comment>
<feature type="domain" description="ABC transporter" evidence="8">
    <location>
        <begin position="333"/>
        <end position="572"/>
    </location>
</feature>
<dbReference type="InterPro" id="IPR003439">
    <property type="entry name" value="ABC_transporter-like_ATP-bd"/>
</dbReference>
<organism evidence="10 11">
    <name type="scientific">Nonomuraea polychroma</name>
    <dbReference type="NCBI Taxonomy" id="46176"/>
    <lineage>
        <taxon>Bacteria</taxon>
        <taxon>Bacillati</taxon>
        <taxon>Actinomycetota</taxon>
        <taxon>Actinomycetes</taxon>
        <taxon>Streptosporangiales</taxon>
        <taxon>Streptosporangiaceae</taxon>
        <taxon>Nonomuraea</taxon>
    </lineage>
</organism>
<dbReference type="GO" id="GO:0034040">
    <property type="term" value="F:ATPase-coupled lipid transmembrane transporter activity"/>
    <property type="evidence" value="ECO:0007669"/>
    <property type="project" value="TreeGrafter"/>
</dbReference>
<evidence type="ECO:0000256" key="4">
    <source>
        <dbReference type="ARBA" id="ARBA00022840"/>
    </source>
</evidence>
<dbReference type="SMART" id="SM00382">
    <property type="entry name" value="AAA"/>
    <property type="match status" value="1"/>
</dbReference>
<feature type="transmembrane region" description="Helical" evidence="7">
    <location>
        <begin position="130"/>
        <end position="152"/>
    </location>
</feature>
<dbReference type="RefSeq" id="WP_127938506.1">
    <property type="nucleotide sequence ID" value="NZ_SAUN01000001.1"/>
</dbReference>
<name>A0A438MKX9_9ACTN</name>